<dbReference type="InterPro" id="IPR009374">
    <property type="entry name" value="eIF3k"/>
</dbReference>
<dbReference type="GO" id="GO:0005852">
    <property type="term" value="C:eukaryotic translation initiation factor 3 complex"/>
    <property type="evidence" value="ECO:0007669"/>
    <property type="project" value="InterPro"/>
</dbReference>
<evidence type="ECO:0000313" key="1">
    <source>
        <dbReference type="EMBL" id="KNC78086.1"/>
    </source>
</evidence>
<name>A0A0L0FNS3_9EUKA</name>
<dbReference type="SUPFAM" id="SSF48371">
    <property type="entry name" value="ARM repeat"/>
    <property type="match status" value="1"/>
</dbReference>
<dbReference type="InterPro" id="IPR016020">
    <property type="entry name" value="Transl_init_fac_sub12_N_euk"/>
</dbReference>
<dbReference type="STRING" id="667725.A0A0L0FNS3"/>
<dbReference type="RefSeq" id="XP_014151988.1">
    <property type="nucleotide sequence ID" value="XM_014296513.1"/>
</dbReference>
<dbReference type="GeneID" id="25909976"/>
<dbReference type="InterPro" id="IPR016024">
    <property type="entry name" value="ARM-type_fold"/>
</dbReference>
<protein>
    <recommendedName>
        <fullName evidence="3">CSN8/PSMD8/EIF3K domain-containing protein</fullName>
    </recommendedName>
</protein>
<dbReference type="OrthoDB" id="337745at2759"/>
<dbReference type="GO" id="GO:0006446">
    <property type="term" value="P:regulation of translational initiation"/>
    <property type="evidence" value="ECO:0007669"/>
    <property type="project" value="InterPro"/>
</dbReference>
<accession>A0A0L0FNS3</accession>
<dbReference type="PANTHER" id="PTHR13022:SF0">
    <property type="entry name" value="EUKARYOTIC TRANSLATION INITIATION FACTOR 3 SUBUNIT K"/>
    <property type="match status" value="1"/>
</dbReference>
<proteinExistence type="predicted"/>
<sequence>MLDLSNKSVDDIPAVLATLDRFNPDILPVLHKYIQTKEYNLEANIAALKIYQFNPETYDRNMTLTILLKSIMNLPGSDFHLCQCLMSEAQLQVRDNPSCMYVLN</sequence>
<dbReference type="eggNOG" id="KOG3252">
    <property type="taxonomic scope" value="Eukaryota"/>
</dbReference>
<evidence type="ECO:0000313" key="2">
    <source>
        <dbReference type="Proteomes" id="UP000054560"/>
    </source>
</evidence>
<dbReference type="AlphaFoldDB" id="A0A0L0FNS3"/>
<dbReference type="PANTHER" id="PTHR13022">
    <property type="entry name" value="EUKARYOTIC TRANSLATION INITIATION FACTOR 3 SUBUNIT 11"/>
    <property type="match status" value="1"/>
</dbReference>
<dbReference type="GO" id="GO:0003743">
    <property type="term" value="F:translation initiation factor activity"/>
    <property type="evidence" value="ECO:0007669"/>
    <property type="project" value="InterPro"/>
</dbReference>
<evidence type="ECO:0008006" key="3">
    <source>
        <dbReference type="Google" id="ProtNLM"/>
    </source>
</evidence>
<dbReference type="EMBL" id="KQ242561">
    <property type="protein sequence ID" value="KNC78086.1"/>
    <property type="molecule type" value="Genomic_DNA"/>
</dbReference>
<reference evidence="1 2" key="1">
    <citation type="submission" date="2011-02" db="EMBL/GenBank/DDBJ databases">
        <title>The Genome Sequence of Sphaeroforma arctica JP610.</title>
        <authorList>
            <consortium name="The Broad Institute Genome Sequencing Platform"/>
            <person name="Russ C."/>
            <person name="Cuomo C."/>
            <person name="Young S.K."/>
            <person name="Zeng Q."/>
            <person name="Gargeya S."/>
            <person name="Alvarado L."/>
            <person name="Berlin A."/>
            <person name="Chapman S.B."/>
            <person name="Chen Z."/>
            <person name="Freedman E."/>
            <person name="Gellesch M."/>
            <person name="Goldberg J."/>
            <person name="Griggs A."/>
            <person name="Gujja S."/>
            <person name="Heilman E."/>
            <person name="Heiman D."/>
            <person name="Howarth C."/>
            <person name="Mehta T."/>
            <person name="Neiman D."/>
            <person name="Pearson M."/>
            <person name="Roberts A."/>
            <person name="Saif S."/>
            <person name="Shea T."/>
            <person name="Shenoy N."/>
            <person name="Sisk P."/>
            <person name="Stolte C."/>
            <person name="Sykes S."/>
            <person name="White J."/>
            <person name="Yandava C."/>
            <person name="Burger G."/>
            <person name="Gray M.W."/>
            <person name="Holland P.W.H."/>
            <person name="King N."/>
            <person name="Lang F.B.F."/>
            <person name="Roger A.J."/>
            <person name="Ruiz-Trillo I."/>
            <person name="Haas B."/>
            <person name="Nusbaum C."/>
            <person name="Birren B."/>
        </authorList>
    </citation>
    <scope>NUCLEOTIDE SEQUENCE [LARGE SCALE GENOMIC DNA]</scope>
    <source>
        <strain evidence="1 2">JP610</strain>
    </source>
</reference>
<dbReference type="GO" id="GO:0043022">
    <property type="term" value="F:ribosome binding"/>
    <property type="evidence" value="ECO:0007669"/>
    <property type="project" value="InterPro"/>
</dbReference>
<organism evidence="1 2">
    <name type="scientific">Sphaeroforma arctica JP610</name>
    <dbReference type="NCBI Taxonomy" id="667725"/>
    <lineage>
        <taxon>Eukaryota</taxon>
        <taxon>Ichthyosporea</taxon>
        <taxon>Ichthyophonida</taxon>
        <taxon>Sphaeroforma</taxon>
    </lineage>
</organism>
<dbReference type="Proteomes" id="UP000054560">
    <property type="component" value="Unassembled WGS sequence"/>
</dbReference>
<dbReference type="Gene3D" id="1.25.40.250">
    <property type="entry name" value="ARM repeat, domain 1"/>
    <property type="match status" value="1"/>
</dbReference>
<keyword evidence="2" id="KW-1185">Reference proteome</keyword>
<gene>
    <name evidence="1" type="ORF">SARC_09472</name>
</gene>